<protein>
    <submittedName>
        <fullName evidence="1">Dipicolinate synthase subunit B</fullName>
    </submittedName>
</protein>
<evidence type="ECO:0000313" key="2">
    <source>
        <dbReference type="Proteomes" id="UP000069443"/>
    </source>
</evidence>
<comment type="caution">
    <text evidence="1">The sequence shown here is derived from an EMBL/GenBank/DDBJ whole genome shotgun (WGS) entry which is preliminary data.</text>
</comment>
<name>A0A124E3D7_MYCCR</name>
<keyword evidence="2" id="KW-1185">Reference proteome</keyword>
<dbReference type="Gene3D" id="3.20.20.80">
    <property type="entry name" value="Glycosidases"/>
    <property type="match status" value="1"/>
</dbReference>
<evidence type="ECO:0000313" key="1">
    <source>
        <dbReference type="EMBL" id="GAS99630.1"/>
    </source>
</evidence>
<dbReference type="STRING" id="228230.RMCC_6595"/>
<dbReference type="EMBL" id="BCSY01000137">
    <property type="protein sequence ID" value="GAS99630.1"/>
    <property type="molecule type" value="Genomic_DNA"/>
</dbReference>
<sequence length="369" mass="39290">MPDGVSRGGVLDGTGADGRPFWHAETTTLRGESVRPGNAAAAARVASVPAAAGLPTLIPGIKIRGGNIVVKPDGASWGGLFSEWDWDDWIRPQIDRARLLGMNTVRLIGNPGIIFLPAGDNYPAITLEQYIARWRQLAEYTESLGMMLYPALCEKWAFWDGTKFDYTNPDRVGAVTAVAKALAAYPNVVGFDVFQEGSGKDDGLTVSNVLDLYSAIRSVAPNVPLTTSSSSDGFDNADDFWADQSSIPYQAWTANGGSDFIDIHIYLENVDVARIAGLSGLGKPILVGEFGTPQSLTPAQQTGRIVSGRDLHNLPSVLGSIVWGLADQGAADTDKFGVWDNSGFAQSGSPLSVSTGQRAILTGLLREFD</sequence>
<dbReference type="Proteomes" id="UP000069443">
    <property type="component" value="Unassembled WGS sequence"/>
</dbReference>
<dbReference type="SUPFAM" id="SSF51445">
    <property type="entry name" value="(Trans)glycosidases"/>
    <property type="match status" value="1"/>
</dbReference>
<dbReference type="InterPro" id="IPR017853">
    <property type="entry name" value="GH"/>
</dbReference>
<dbReference type="AlphaFoldDB" id="A0A124E3D7"/>
<organism evidence="1 2">
    <name type="scientific">Mycolicibacterium canariasense</name>
    <name type="common">Mycobacterium canariasense</name>
    <dbReference type="NCBI Taxonomy" id="228230"/>
    <lineage>
        <taxon>Bacteria</taxon>
        <taxon>Bacillati</taxon>
        <taxon>Actinomycetota</taxon>
        <taxon>Actinomycetes</taxon>
        <taxon>Mycobacteriales</taxon>
        <taxon>Mycobacteriaceae</taxon>
        <taxon>Mycolicibacterium</taxon>
    </lineage>
</organism>
<reference evidence="2" key="1">
    <citation type="journal article" date="2016" name="Genome Announc.">
        <title>Draft Genome Sequences of Five Rapidly Growing Mycobacterium Species, M. thermoresistibile, M. fortuitum subsp. acetamidolyticum, M. canariasense, M. brisbanense, and M. novocastrense.</title>
        <authorList>
            <person name="Katahira K."/>
            <person name="Ogura Y."/>
            <person name="Gotoh Y."/>
            <person name="Hayashi T."/>
        </authorList>
    </citation>
    <scope>NUCLEOTIDE SEQUENCE [LARGE SCALE GENOMIC DNA]</scope>
    <source>
        <strain evidence="2">JCM15298</strain>
    </source>
</reference>
<reference evidence="2" key="2">
    <citation type="submission" date="2016-02" db="EMBL/GenBank/DDBJ databases">
        <title>Draft genome sequence of five rapidly growing Mycobacterium species.</title>
        <authorList>
            <person name="Katahira K."/>
            <person name="Gotou Y."/>
            <person name="Iida K."/>
            <person name="Ogura Y."/>
            <person name="Hayashi T."/>
        </authorList>
    </citation>
    <scope>NUCLEOTIDE SEQUENCE [LARGE SCALE GENOMIC DNA]</scope>
    <source>
        <strain evidence="2">JCM15298</strain>
    </source>
</reference>
<accession>A0A124E3D7</accession>
<gene>
    <name evidence="1" type="ORF">RMCC_6595</name>
</gene>
<proteinExistence type="predicted"/>